<keyword evidence="3" id="KW-1185">Reference proteome</keyword>
<dbReference type="SUPFAM" id="SSF53098">
    <property type="entry name" value="Ribonuclease H-like"/>
    <property type="match status" value="1"/>
</dbReference>
<evidence type="ECO:0000313" key="3">
    <source>
        <dbReference type="Proteomes" id="UP000789901"/>
    </source>
</evidence>
<evidence type="ECO:0000313" key="2">
    <source>
        <dbReference type="EMBL" id="CAG8709237.1"/>
    </source>
</evidence>
<name>A0ABN7UZP8_GIGMA</name>
<dbReference type="InterPro" id="IPR012337">
    <property type="entry name" value="RNaseH-like_sf"/>
</dbReference>
<accession>A0ABN7UZP8</accession>
<organism evidence="2 3">
    <name type="scientific">Gigaspora margarita</name>
    <dbReference type="NCBI Taxonomy" id="4874"/>
    <lineage>
        <taxon>Eukaryota</taxon>
        <taxon>Fungi</taxon>
        <taxon>Fungi incertae sedis</taxon>
        <taxon>Mucoromycota</taxon>
        <taxon>Glomeromycotina</taxon>
        <taxon>Glomeromycetes</taxon>
        <taxon>Diversisporales</taxon>
        <taxon>Gigasporaceae</taxon>
        <taxon>Gigaspora</taxon>
    </lineage>
</organism>
<feature type="region of interest" description="Disordered" evidence="1">
    <location>
        <begin position="1"/>
        <end position="23"/>
    </location>
</feature>
<feature type="non-terminal residue" evidence="2">
    <location>
        <position position="313"/>
    </location>
</feature>
<dbReference type="EMBL" id="CAJVQB010007798">
    <property type="protein sequence ID" value="CAG8709237.1"/>
    <property type="molecule type" value="Genomic_DNA"/>
</dbReference>
<protein>
    <submittedName>
        <fullName evidence="2">40881_t:CDS:1</fullName>
    </submittedName>
</protein>
<evidence type="ECO:0000256" key="1">
    <source>
        <dbReference type="SAM" id="MobiDB-lite"/>
    </source>
</evidence>
<gene>
    <name evidence="2" type="ORF">GMARGA_LOCUS12638</name>
</gene>
<sequence>MSQANKKSGGRPPARSPQDFEEHLANNCPNVPKSIKNFHQTKISDFNESSKLTLERTNKINKACVKAFVICGISWRVITCDGWTNLSNESIWGFLIYTPDHCKYLWSLKDLLAQSHTTSLIAEELEKIIEIIENPSVWWFSLEDNFSKNEAYLVQLALKLFSVIPHTARVECVWSRLGWIYGTRWNRLGLHKIENMQKLAFYYNSHAKQELPYYSIKKTSNEVYKILMNENLDVDKNFIEITEDSLNDKNDENEIFDKENNLSIIIDLDELEFSMDEEYNNKENYSEVEAISNLTQEAQENVNWDPIAEIDKI</sequence>
<comment type="caution">
    <text evidence="2">The sequence shown here is derived from an EMBL/GenBank/DDBJ whole genome shotgun (WGS) entry which is preliminary data.</text>
</comment>
<reference evidence="2 3" key="1">
    <citation type="submission" date="2021-06" db="EMBL/GenBank/DDBJ databases">
        <authorList>
            <person name="Kallberg Y."/>
            <person name="Tangrot J."/>
            <person name="Rosling A."/>
        </authorList>
    </citation>
    <scope>NUCLEOTIDE SEQUENCE [LARGE SCALE GENOMIC DNA]</scope>
    <source>
        <strain evidence="2 3">120-4 pot B 10/14</strain>
    </source>
</reference>
<dbReference type="Proteomes" id="UP000789901">
    <property type="component" value="Unassembled WGS sequence"/>
</dbReference>
<proteinExistence type="predicted"/>